<proteinExistence type="predicted"/>
<reference evidence="1 2" key="1">
    <citation type="submission" date="2017-05" db="EMBL/GenBank/DDBJ databases">
        <authorList>
            <person name="Varghese N."/>
            <person name="Submissions S."/>
        </authorList>
    </citation>
    <scope>NUCLEOTIDE SEQUENCE [LARGE SCALE GENOMIC DNA]</scope>
    <source>
        <strain evidence="1 2">DSM 19382</strain>
    </source>
</reference>
<sequence>MLLVIHCQYSFIINYFDDQNKVVKFLKSVILVEELAIIAMKVRENQVLSK</sequence>
<evidence type="ECO:0000313" key="1">
    <source>
        <dbReference type="EMBL" id="SMO93898.1"/>
    </source>
</evidence>
<dbReference type="AlphaFoldDB" id="A0A521FCH0"/>
<accession>A0A521FCH0</accession>
<name>A0A521FCH0_9FLAO</name>
<evidence type="ECO:0000313" key="2">
    <source>
        <dbReference type="Proteomes" id="UP000317289"/>
    </source>
</evidence>
<gene>
    <name evidence="1" type="ORF">SAMN06265349_10873</name>
</gene>
<organism evidence="1 2">
    <name type="scientific">Flavobacterium resistens</name>
    <dbReference type="NCBI Taxonomy" id="443612"/>
    <lineage>
        <taxon>Bacteria</taxon>
        <taxon>Pseudomonadati</taxon>
        <taxon>Bacteroidota</taxon>
        <taxon>Flavobacteriia</taxon>
        <taxon>Flavobacteriales</taxon>
        <taxon>Flavobacteriaceae</taxon>
        <taxon>Flavobacterium</taxon>
    </lineage>
</organism>
<dbReference type="EMBL" id="FXTA01000008">
    <property type="protein sequence ID" value="SMO93898.1"/>
    <property type="molecule type" value="Genomic_DNA"/>
</dbReference>
<dbReference type="Proteomes" id="UP000317289">
    <property type="component" value="Unassembled WGS sequence"/>
</dbReference>
<protein>
    <submittedName>
        <fullName evidence="1">Uncharacterized protein</fullName>
    </submittedName>
</protein>